<dbReference type="PIRSF" id="PIRSF000440">
    <property type="entry name" value="CAT"/>
    <property type="match status" value="1"/>
</dbReference>
<dbReference type="PANTHER" id="PTHR38474">
    <property type="entry name" value="SLR0299 PROTEIN"/>
    <property type="match status" value="1"/>
</dbReference>
<dbReference type="Proteomes" id="UP001142175">
    <property type="component" value="Unassembled WGS sequence"/>
</dbReference>
<proteinExistence type="predicted"/>
<evidence type="ECO:0000313" key="2">
    <source>
        <dbReference type="EMBL" id="MCR9015599.1"/>
    </source>
</evidence>
<sequence>MYRILDIEKWSRKDHFLFFSKFEEPFFGLTVRMDCTKAYETSKSKGSSFFLYYLHSSLQAVNSIEAFRYRIKNGQVLVFDKINASPTINRENGTFGFSYLDYFEDFIEFEKSAKIEIEKVRNSTGLIPAGSGENVVHFSSIPWIDFTSLSHARSFSFPDSCPKISFGKVTESRGIKTMPVSIHVHHALMDGHDVGLFIEAFQKQLNR</sequence>
<gene>
    <name evidence="2" type="ORF">NU887_11170</name>
</gene>
<dbReference type="Pfam" id="PF00302">
    <property type="entry name" value="CAT"/>
    <property type="match status" value="1"/>
</dbReference>
<dbReference type="InterPro" id="IPR001707">
    <property type="entry name" value="Cmp_AcTrfase"/>
</dbReference>
<reference evidence="2" key="1">
    <citation type="submission" date="2022-08" db="EMBL/GenBank/DDBJ databases">
        <authorList>
            <person name="Zhang D."/>
        </authorList>
    </citation>
    <scope>NUCLEOTIDE SEQUENCE</scope>
    <source>
        <strain evidence="2">XJ19-11</strain>
    </source>
</reference>
<feature type="active site" description="Proton acceptor" evidence="1">
    <location>
        <position position="186"/>
    </location>
</feature>
<protein>
    <submittedName>
        <fullName evidence="2">Chloramphenicol acetyltransferase</fullName>
    </submittedName>
</protein>
<dbReference type="AlphaFoldDB" id="A0A9X2P9B4"/>
<dbReference type="PANTHER" id="PTHR38474:SF1">
    <property type="entry name" value="SLR0299 PROTEIN"/>
    <property type="match status" value="1"/>
</dbReference>
<accession>A0A9X2P9B4</accession>
<comment type="caution">
    <text evidence="2">The sequence shown here is derived from an EMBL/GenBank/DDBJ whole genome shotgun (WGS) entry which is preliminary data.</text>
</comment>
<dbReference type="Gene3D" id="3.30.559.10">
    <property type="entry name" value="Chloramphenicol acetyltransferase-like domain"/>
    <property type="match status" value="1"/>
</dbReference>
<name>A0A9X2P9B4_9BACT</name>
<dbReference type="EMBL" id="JANSUY010000007">
    <property type="protein sequence ID" value="MCR9015599.1"/>
    <property type="molecule type" value="Genomic_DNA"/>
</dbReference>
<dbReference type="SUPFAM" id="SSF52777">
    <property type="entry name" value="CoA-dependent acyltransferases"/>
    <property type="match status" value="1"/>
</dbReference>
<dbReference type="SMART" id="SM01059">
    <property type="entry name" value="CAT"/>
    <property type="match status" value="1"/>
</dbReference>
<evidence type="ECO:0000256" key="1">
    <source>
        <dbReference type="PIRSR" id="PIRSR000440-1"/>
    </source>
</evidence>
<keyword evidence="3" id="KW-1185">Reference proteome</keyword>
<evidence type="ECO:0000313" key="3">
    <source>
        <dbReference type="Proteomes" id="UP001142175"/>
    </source>
</evidence>
<organism evidence="2 3">
    <name type="scientific">Aquiflexum gelatinilyticum</name>
    <dbReference type="NCBI Taxonomy" id="2961943"/>
    <lineage>
        <taxon>Bacteria</taxon>
        <taxon>Pseudomonadati</taxon>
        <taxon>Bacteroidota</taxon>
        <taxon>Cytophagia</taxon>
        <taxon>Cytophagales</taxon>
        <taxon>Cyclobacteriaceae</taxon>
        <taxon>Aquiflexum</taxon>
    </lineage>
</organism>
<dbReference type="InterPro" id="IPR023213">
    <property type="entry name" value="CAT-like_dom_sf"/>
</dbReference>
<dbReference type="GO" id="GO:0008811">
    <property type="term" value="F:chloramphenicol O-acetyltransferase activity"/>
    <property type="evidence" value="ECO:0007669"/>
    <property type="project" value="InterPro"/>
</dbReference>
<dbReference type="RefSeq" id="WP_258423454.1">
    <property type="nucleotide sequence ID" value="NZ_JANAEZ010000001.1"/>
</dbReference>